<reference evidence="1" key="1">
    <citation type="submission" date="2014-09" db="EMBL/GenBank/DDBJ databases">
        <authorList>
            <person name="Magalhaes I.L.F."/>
            <person name="Oliveira U."/>
            <person name="Santos F.R."/>
            <person name="Vidigal T.H.D.A."/>
            <person name="Brescovit A.D."/>
            <person name="Santos A.J."/>
        </authorList>
    </citation>
    <scope>NUCLEOTIDE SEQUENCE</scope>
    <source>
        <tissue evidence="1">Shoot tissue taken approximately 20 cm above the soil surface</tissue>
    </source>
</reference>
<sequence length="54" mass="6282">MMSPQAEKRLFTAGDAISHSCRIRLNSYYSLFSTIQRQVYFKICAITNYVQAQM</sequence>
<organism evidence="1">
    <name type="scientific">Arundo donax</name>
    <name type="common">Giant reed</name>
    <name type="synonym">Donax arundinaceus</name>
    <dbReference type="NCBI Taxonomy" id="35708"/>
    <lineage>
        <taxon>Eukaryota</taxon>
        <taxon>Viridiplantae</taxon>
        <taxon>Streptophyta</taxon>
        <taxon>Embryophyta</taxon>
        <taxon>Tracheophyta</taxon>
        <taxon>Spermatophyta</taxon>
        <taxon>Magnoliopsida</taxon>
        <taxon>Liliopsida</taxon>
        <taxon>Poales</taxon>
        <taxon>Poaceae</taxon>
        <taxon>PACMAD clade</taxon>
        <taxon>Arundinoideae</taxon>
        <taxon>Arundineae</taxon>
        <taxon>Arundo</taxon>
    </lineage>
</organism>
<evidence type="ECO:0000313" key="1">
    <source>
        <dbReference type="EMBL" id="JAD43954.1"/>
    </source>
</evidence>
<dbReference type="EMBL" id="GBRH01253941">
    <property type="protein sequence ID" value="JAD43954.1"/>
    <property type="molecule type" value="Transcribed_RNA"/>
</dbReference>
<protein>
    <submittedName>
        <fullName evidence="1">Uncharacterized protein</fullName>
    </submittedName>
</protein>
<reference evidence="1" key="2">
    <citation type="journal article" date="2015" name="Data Brief">
        <title>Shoot transcriptome of the giant reed, Arundo donax.</title>
        <authorList>
            <person name="Barrero R.A."/>
            <person name="Guerrero F.D."/>
            <person name="Moolhuijzen P."/>
            <person name="Goolsby J.A."/>
            <person name="Tidwell J."/>
            <person name="Bellgard S.E."/>
            <person name="Bellgard M.I."/>
        </authorList>
    </citation>
    <scope>NUCLEOTIDE SEQUENCE</scope>
    <source>
        <tissue evidence="1">Shoot tissue taken approximately 20 cm above the soil surface</tissue>
    </source>
</reference>
<accession>A0A0A8ZX63</accession>
<dbReference type="AlphaFoldDB" id="A0A0A8ZX63"/>
<name>A0A0A8ZX63_ARUDO</name>
<proteinExistence type="predicted"/>